<evidence type="ECO:0000256" key="1">
    <source>
        <dbReference type="SAM" id="MobiDB-lite"/>
    </source>
</evidence>
<name>A0A0D2MH47_HYPSF</name>
<protein>
    <submittedName>
        <fullName evidence="2">Uncharacterized protein</fullName>
    </submittedName>
</protein>
<sequence>MPKDRPLIKRLSRISPYATMKRLKIATQSEDEDTWDELRAYIVFITRSFLDASKTLGKQKSKLDDMAKKLVTDKPCIFGHDEVHSQIRLTCTMKYIEVSVFPAFRRKYKRQNDTQVAVIDSNNRDTDPTSSQPPHTSRSQNGPYNSASHNSGGMTTRRASATLSNSSPPSPPKMFAPRMNNVLSKGGKSSPRSRFKKPPTSKALPLLSSTQAQVFNPEPEAGPSAITASFARPSYPLRLAETELNGSSPRSELDDAAEAQATAERVRQARERAAAYRIRQSESRNLDALSIPTPPSSQPRIGLVNDNNLTPPLPSLQTSLSERFTPFSASFSVFQDRPRLTATPQAHGAFSSATASTSSSLSSEGVGARPSDFIGRFLSCSLPPLTHLHTALAHARLTEARIRGMGVRWAVGDIEEFLRRNLGALRDANGALVDHIDLTFLAHHCVYCFREGSGSWDPDEI</sequence>
<dbReference type="AlphaFoldDB" id="A0A0D2MH47"/>
<feature type="compositionally biased region" description="Low complexity" evidence="1">
    <location>
        <begin position="351"/>
        <end position="363"/>
    </location>
</feature>
<dbReference type="Proteomes" id="UP000054270">
    <property type="component" value="Unassembled WGS sequence"/>
</dbReference>
<feature type="region of interest" description="Disordered" evidence="1">
    <location>
        <begin position="115"/>
        <end position="208"/>
    </location>
</feature>
<feature type="region of interest" description="Disordered" evidence="1">
    <location>
        <begin position="344"/>
        <end position="363"/>
    </location>
</feature>
<evidence type="ECO:0000313" key="2">
    <source>
        <dbReference type="EMBL" id="KJA22958.1"/>
    </source>
</evidence>
<proteinExistence type="predicted"/>
<feature type="compositionally biased region" description="Polar residues" evidence="1">
    <location>
        <begin position="128"/>
        <end position="167"/>
    </location>
</feature>
<reference evidence="3" key="1">
    <citation type="submission" date="2014-04" db="EMBL/GenBank/DDBJ databases">
        <title>Evolutionary Origins and Diversification of the Mycorrhizal Mutualists.</title>
        <authorList>
            <consortium name="DOE Joint Genome Institute"/>
            <consortium name="Mycorrhizal Genomics Consortium"/>
            <person name="Kohler A."/>
            <person name="Kuo A."/>
            <person name="Nagy L.G."/>
            <person name="Floudas D."/>
            <person name="Copeland A."/>
            <person name="Barry K.W."/>
            <person name="Cichocki N."/>
            <person name="Veneault-Fourrey C."/>
            <person name="LaButti K."/>
            <person name="Lindquist E.A."/>
            <person name="Lipzen A."/>
            <person name="Lundell T."/>
            <person name="Morin E."/>
            <person name="Murat C."/>
            <person name="Riley R."/>
            <person name="Ohm R."/>
            <person name="Sun H."/>
            <person name="Tunlid A."/>
            <person name="Henrissat B."/>
            <person name="Grigoriev I.V."/>
            <person name="Hibbett D.S."/>
            <person name="Martin F."/>
        </authorList>
    </citation>
    <scope>NUCLEOTIDE SEQUENCE [LARGE SCALE GENOMIC DNA]</scope>
    <source>
        <strain evidence="3">FD-334 SS-4</strain>
    </source>
</reference>
<gene>
    <name evidence="2" type="ORF">HYPSUDRAFT_66709</name>
</gene>
<organism evidence="2 3">
    <name type="scientific">Hypholoma sublateritium (strain FD-334 SS-4)</name>
    <dbReference type="NCBI Taxonomy" id="945553"/>
    <lineage>
        <taxon>Eukaryota</taxon>
        <taxon>Fungi</taxon>
        <taxon>Dikarya</taxon>
        <taxon>Basidiomycota</taxon>
        <taxon>Agaricomycotina</taxon>
        <taxon>Agaricomycetes</taxon>
        <taxon>Agaricomycetidae</taxon>
        <taxon>Agaricales</taxon>
        <taxon>Agaricineae</taxon>
        <taxon>Strophariaceae</taxon>
        <taxon>Hypholoma</taxon>
    </lineage>
</organism>
<dbReference type="EMBL" id="KN817546">
    <property type="protein sequence ID" value="KJA22958.1"/>
    <property type="molecule type" value="Genomic_DNA"/>
</dbReference>
<accession>A0A0D2MH47</accession>
<keyword evidence="3" id="KW-1185">Reference proteome</keyword>
<evidence type="ECO:0000313" key="3">
    <source>
        <dbReference type="Proteomes" id="UP000054270"/>
    </source>
</evidence>